<sequence>MSLFRRNIEIDINPGTDGQLILITTLTDIYHDIRLTLQISSVTYEITEASLDMNRIPHPDCPAIEAKVTRLKGAQVGPGFTKQVLSVLGGEKGCPNLTNLVMLSAPLAMNAAAVLKQKEENLSEAEMDALWQKVLGGVCVAYPRQEGE</sequence>
<evidence type="ECO:0008006" key="3">
    <source>
        <dbReference type="Google" id="ProtNLM"/>
    </source>
</evidence>
<keyword evidence="2" id="KW-1185">Reference proteome</keyword>
<name>C0GJ42_DETAL</name>
<dbReference type="Pfam" id="PF11136">
    <property type="entry name" value="DUF2889"/>
    <property type="match status" value="1"/>
</dbReference>
<organism evidence="1 2">
    <name type="scientific">Dethiobacter alkaliphilus AHT 1</name>
    <dbReference type="NCBI Taxonomy" id="555088"/>
    <lineage>
        <taxon>Bacteria</taxon>
        <taxon>Bacillati</taxon>
        <taxon>Bacillota</taxon>
        <taxon>Dethiobacteria</taxon>
        <taxon>Dethiobacterales</taxon>
        <taxon>Dethiobacteraceae</taxon>
        <taxon>Dethiobacter</taxon>
    </lineage>
</organism>
<dbReference type="InterPro" id="IPR021312">
    <property type="entry name" value="DUF2889"/>
</dbReference>
<dbReference type="eggNOG" id="ENOG5033IYH">
    <property type="taxonomic scope" value="Bacteria"/>
</dbReference>
<evidence type="ECO:0000313" key="1">
    <source>
        <dbReference type="EMBL" id="EEG76675.1"/>
    </source>
</evidence>
<gene>
    <name evidence="1" type="ORF">DealDRAFT_2501</name>
</gene>
<reference evidence="1 2" key="1">
    <citation type="submission" date="2009-02" db="EMBL/GenBank/DDBJ databases">
        <title>Sequencing of the draft genome and assembly of Dethiobacter alkaliphilus AHT 1.</title>
        <authorList>
            <consortium name="US DOE Joint Genome Institute (JGI-PGF)"/>
            <person name="Lucas S."/>
            <person name="Copeland A."/>
            <person name="Lapidus A."/>
            <person name="Glavina del Rio T."/>
            <person name="Dalin E."/>
            <person name="Tice H."/>
            <person name="Bruce D."/>
            <person name="Goodwin L."/>
            <person name="Pitluck S."/>
            <person name="Larimer F."/>
            <person name="Land M.L."/>
            <person name="Hauser L."/>
            <person name="Muyzer G."/>
        </authorList>
    </citation>
    <scope>NUCLEOTIDE SEQUENCE [LARGE SCALE GENOMIC DNA]</scope>
    <source>
        <strain evidence="1 2">AHT 1</strain>
    </source>
</reference>
<proteinExistence type="predicted"/>
<accession>C0GJ42</accession>
<dbReference type="RefSeq" id="WP_008517954.1">
    <property type="nucleotide sequence ID" value="NZ_ACJM01000014.1"/>
</dbReference>
<dbReference type="EMBL" id="ACJM01000014">
    <property type="protein sequence ID" value="EEG76675.1"/>
    <property type="molecule type" value="Genomic_DNA"/>
</dbReference>
<dbReference type="STRING" id="555088.DealDRAFT_2501"/>
<dbReference type="AlphaFoldDB" id="C0GJ42"/>
<comment type="caution">
    <text evidence="1">The sequence shown here is derived from an EMBL/GenBank/DDBJ whole genome shotgun (WGS) entry which is preliminary data.</text>
</comment>
<dbReference type="Proteomes" id="UP000006443">
    <property type="component" value="Unassembled WGS sequence"/>
</dbReference>
<evidence type="ECO:0000313" key="2">
    <source>
        <dbReference type="Proteomes" id="UP000006443"/>
    </source>
</evidence>
<protein>
    <recommendedName>
        <fullName evidence="3">DUF2889 domain-containing protein</fullName>
    </recommendedName>
</protein>